<dbReference type="EMBL" id="AP019621">
    <property type="protein sequence ID" value="BBJ47759.1"/>
    <property type="molecule type" value="Genomic_DNA"/>
</dbReference>
<proteinExistence type="predicted"/>
<reference evidence="1" key="1">
    <citation type="submission" date="2019-04" db="EMBL/GenBank/DDBJ databases">
        <title>Draft genome sequences of Streptomyces avermitilis MC3.</title>
        <authorList>
            <person name="Komaki H."/>
            <person name="Tamura T."/>
            <person name="Hosoyama A."/>
        </authorList>
    </citation>
    <scope>NUCLEOTIDE SEQUENCE</scope>
    <source>
        <strain evidence="1">MC3</strain>
    </source>
</reference>
<sequence>MAGEVASVPLAVGFCVKEVQDALSAPVGGRCVSIVVRDGGQVGIGFEDGDVKVGDQAAFVGAAVVLAFGVPGDR</sequence>
<protein>
    <submittedName>
        <fullName evidence="1">Uncharacterized protein</fullName>
    </submittedName>
</protein>
<organism evidence="1">
    <name type="scientific">Streptomyces avermitilis</name>
    <dbReference type="NCBI Taxonomy" id="33903"/>
    <lineage>
        <taxon>Bacteria</taxon>
        <taxon>Bacillati</taxon>
        <taxon>Actinomycetota</taxon>
        <taxon>Actinomycetes</taxon>
        <taxon>Kitasatosporales</taxon>
        <taxon>Streptomycetaceae</taxon>
        <taxon>Streptomyces</taxon>
    </lineage>
</organism>
<dbReference type="AlphaFoldDB" id="A0A499VFP5"/>
<accession>A0A499VFP5</accession>
<name>A0A499VFP5_STRAX</name>
<evidence type="ECO:0000313" key="1">
    <source>
        <dbReference type="EMBL" id="BBJ47759.1"/>
    </source>
</evidence>
<gene>
    <name evidence="1" type="ORF">SAVMC3_03880</name>
</gene>